<dbReference type="PROSITE" id="PS50089">
    <property type="entry name" value="ZF_RING_2"/>
    <property type="match status" value="1"/>
</dbReference>
<dbReference type="Ensembl" id="ENSOMET00000001451.1">
    <property type="protein sequence ID" value="ENSOMEP00000027640.1"/>
    <property type="gene ID" value="ENSOMEG00000010230.1"/>
</dbReference>
<reference evidence="7" key="1">
    <citation type="submission" date="2025-08" db="UniProtKB">
        <authorList>
            <consortium name="Ensembl"/>
        </authorList>
    </citation>
    <scope>IDENTIFICATION</scope>
</reference>
<dbReference type="GO" id="GO:0061630">
    <property type="term" value="F:ubiquitin protein ligase activity"/>
    <property type="evidence" value="ECO:0007669"/>
    <property type="project" value="TreeGrafter"/>
</dbReference>
<evidence type="ECO:0000259" key="6">
    <source>
        <dbReference type="PROSITE" id="PS50089"/>
    </source>
</evidence>
<sequence>NAPQGKEDGQPPQSSREDGGEALLECPSCRGFLGEPVTIACGHSYCKRCLHRRLLSKCKLCCEAVSGKEKVNVTLCGLVEKYPADQFQRFLNHVKIPLLVFSFHV</sequence>
<dbReference type="Proteomes" id="UP000261560">
    <property type="component" value="Unplaced"/>
</dbReference>
<protein>
    <recommendedName>
        <fullName evidence="6">RING-type domain-containing protein</fullName>
    </recommendedName>
</protein>
<dbReference type="Pfam" id="PF15227">
    <property type="entry name" value="zf-C3HC4_4"/>
    <property type="match status" value="1"/>
</dbReference>
<evidence type="ECO:0000256" key="1">
    <source>
        <dbReference type="ARBA" id="ARBA00022723"/>
    </source>
</evidence>
<feature type="region of interest" description="Disordered" evidence="5">
    <location>
        <begin position="1"/>
        <end position="20"/>
    </location>
</feature>
<dbReference type="GO" id="GO:0008270">
    <property type="term" value="F:zinc ion binding"/>
    <property type="evidence" value="ECO:0007669"/>
    <property type="project" value="UniProtKB-KW"/>
</dbReference>
<keyword evidence="1" id="KW-0479">Metal-binding</keyword>
<dbReference type="InterPro" id="IPR001841">
    <property type="entry name" value="Znf_RING"/>
</dbReference>
<evidence type="ECO:0000313" key="7">
    <source>
        <dbReference type="Ensembl" id="ENSOMEP00000027640.1"/>
    </source>
</evidence>
<evidence type="ECO:0000256" key="4">
    <source>
        <dbReference type="PROSITE-ProRule" id="PRU00175"/>
    </source>
</evidence>
<keyword evidence="2 4" id="KW-0863">Zinc-finger</keyword>
<dbReference type="CDD" id="cd16513">
    <property type="entry name" value="RING-HC_LONFs_rpt1"/>
    <property type="match status" value="1"/>
</dbReference>
<dbReference type="AlphaFoldDB" id="A0A3B3DE12"/>
<keyword evidence="3" id="KW-0862">Zinc</keyword>
<accession>A0A3B3DE12</accession>
<proteinExistence type="predicted"/>
<dbReference type="PANTHER" id="PTHR23327">
    <property type="entry name" value="RING FINGER PROTEIN 127"/>
    <property type="match status" value="1"/>
</dbReference>
<dbReference type="PANTHER" id="PTHR23327:SF4">
    <property type="entry name" value="LON PEPTIDASE N-TERMINAL DOMAIN AND RING FINGER PROTEIN 1"/>
    <property type="match status" value="1"/>
</dbReference>
<evidence type="ECO:0000256" key="3">
    <source>
        <dbReference type="ARBA" id="ARBA00022833"/>
    </source>
</evidence>
<dbReference type="PaxDb" id="30732-ENSOMEP00000027640"/>
<dbReference type="InterPro" id="IPR017907">
    <property type="entry name" value="Znf_RING_CS"/>
</dbReference>
<reference evidence="7" key="2">
    <citation type="submission" date="2025-09" db="UniProtKB">
        <authorList>
            <consortium name="Ensembl"/>
        </authorList>
    </citation>
    <scope>IDENTIFICATION</scope>
</reference>
<name>A0A3B3DE12_ORYME</name>
<feature type="domain" description="RING-type" evidence="6">
    <location>
        <begin position="26"/>
        <end position="61"/>
    </location>
</feature>
<evidence type="ECO:0000313" key="8">
    <source>
        <dbReference type="Proteomes" id="UP000261560"/>
    </source>
</evidence>
<dbReference type="SMART" id="SM00184">
    <property type="entry name" value="RING"/>
    <property type="match status" value="1"/>
</dbReference>
<evidence type="ECO:0000256" key="2">
    <source>
        <dbReference type="ARBA" id="ARBA00022771"/>
    </source>
</evidence>
<dbReference type="STRING" id="30732.ENSOMEP00000027640"/>
<dbReference type="InterPro" id="IPR013083">
    <property type="entry name" value="Znf_RING/FYVE/PHD"/>
</dbReference>
<dbReference type="Gene3D" id="3.30.40.10">
    <property type="entry name" value="Zinc/RING finger domain, C3HC4 (zinc finger)"/>
    <property type="match status" value="1"/>
</dbReference>
<dbReference type="SUPFAM" id="SSF57850">
    <property type="entry name" value="RING/U-box"/>
    <property type="match status" value="1"/>
</dbReference>
<evidence type="ECO:0000256" key="5">
    <source>
        <dbReference type="SAM" id="MobiDB-lite"/>
    </source>
</evidence>
<keyword evidence="8" id="KW-1185">Reference proteome</keyword>
<organism evidence="7 8">
    <name type="scientific">Oryzias melastigma</name>
    <name type="common">Marine medaka</name>
    <dbReference type="NCBI Taxonomy" id="30732"/>
    <lineage>
        <taxon>Eukaryota</taxon>
        <taxon>Metazoa</taxon>
        <taxon>Chordata</taxon>
        <taxon>Craniata</taxon>
        <taxon>Vertebrata</taxon>
        <taxon>Euteleostomi</taxon>
        <taxon>Actinopterygii</taxon>
        <taxon>Neopterygii</taxon>
        <taxon>Teleostei</taxon>
        <taxon>Neoteleostei</taxon>
        <taxon>Acanthomorphata</taxon>
        <taxon>Ovalentaria</taxon>
        <taxon>Atherinomorphae</taxon>
        <taxon>Beloniformes</taxon>
        <taxon>Adrianichthyidae</taxon>
        <taxon>Oryziinae</taxon>
        <taxon>Oryzias</taxon>
    </lineage>
</organism>
<feature type="compositionally biased region" description="Basic and acidic residues" evidence="5">
    <location>
        <begin position="1"/>
        <end position="19"/>
    </location>
</feature>
<dbReference type="PROSITE" id="PS00518">
    <property type="entry name" value="ZF_RING_1"/>
    <property type="match status" value="1"/>
</dbReference>